<dbReference type="EMBL" id="MSCN01000001">
    <property type="protein sequence ID" value="PQJ80773.1"/>
    <property type="molecule type" value="Genomic_DNA"/>
</dbReference>
<dbReference type="Pfam" id="PF01145">
    <property type="entry name" value="Band_7"/>
    <property type="match status" value="1"/>
</dbReference>
<evidence type="ECO:0000256" key="3">
    <source>
        <dbReference type="SAM" id="MobiDB-lite"/>
    </source>
</evidence>
<name>A0A2S7WT52_9FLAO</name>
<dbReference type="Gene3D" id="3.30.479.30">
    <property type="entry name" value="Band 7 domain"/>
    <property type="match status" value="1"/>
</dbReference>
<feature type="compositionally biased region" description="Basic and acidic residues" evidence="3">
    <location>
        <begin position="256"/>
        <end position="268"/>
    </location>
</feature>
<dbReference type="InterPro" id="IPR036013">
    <property type="entry name" value="Band_7/SPFH_dom_sf"/>
</dbReference>
<evidence type="ECO:0000256" key="2">
    <source>
        <dbReference type="ARBA" id="ARBA00023136"/>
    </source>
</evidence>
<dbReference type="InterPro" id="IPR000163">
    <property type="entry name" value="Prohibitin"/>
</dbReference>
<dbReference type="CDD" id="cd03401">
    <property type="entry name" value="SPFH_prohibitin"/>
    <property type="match status" value="1"/>
</dbReference>
<evidence type="ECO:0000256" key="4">
    <source>
        <dbReference type="SAM" id="SignalP"/>
    </source>
</evidence>
<accession>A0A2S7WT52</accession>
<protein>
    <submittedName>
        <fullName evidence="6">Spfh domain, band 7 family protein</fullName>
    </submittedName>
</protein>
<feature type="region of interest" description="Disordered" evidence="3">
    <location>
        <begin position="254"/>
        <end position="274"/>
    </location>
</feature>
<feature type="domain" description="Band 7" evidence="5">
    <location>
        <begin position="15"/>
        <end position="178"/>
    </location>
</feature>
<evidence type="ECO:0000313" key="7">
    <source>
        <dbReference type="Proteomes" id="UP000238882"/>
    </source>
</evidence>
<dbReference type="SMART" id="SM00244">
    <property type="entry name" value="PHB"/>
    <property type="match status" value="1"/>
</dbReference>
<keyword evidence="4" id="KW-0732">Signal</keyword>
<gene>
    <name evidence="6" type="ORF">BTO18_17045</name>
</gene>
<feature type="signal peptide" evidence="4">
    <location>
        <begin position="1"/>
        <end position="20"/>
    </location>
</feature>
<comment type="subcellular location">
    <subcellularLocation>
        <location evidence="1">Membrane</location>
        <topology evidence="1">Single-pass membrane protein</topology>
    </subcellularLocation>
</comment>
<dbReference type="Proteomes" id="UP000238882">
    <property type="component" value="Unassembled WGS sequence"/>
</dbReference>
<organism evidence="6 7">
    <name type="scientific">Polaribacter porphyrae</name>
    <dbReference type="NCBI Taxonomy" id="1137780"/>
    <lineage>
        <taxon>Bacteria</taxon>
        <taxon>Pseudomonadati</taxon>
        <taxon>Bacteroidota</taxon>
        <taxon>Flavobacteriia</taxon>
        <taxon>Flavobacteriales</taxon>
        <taxon>Flavobacteriaceae</taxon>
    </lineage>
</organism>
<comment type="caution">
    <text evidence="6">The sequence shown here is derived from an EMBL/GenBank/DDBJ whole genome shotgun (WGS) entry which is preliminary data.</text>
</comment>
<reference evidence="6 7" key="1">
    <citation type="submission" date="2016-12" db="EMBL/GenBank/DDBJ databases">
        <title>Trade-off between light-utilization and light-protection in marine flavobacteria.</title>
        <authorList>
            <person name="Kumagai Y."/>
            <person name="Yoshizawa S."/>
            <person name="Kogure K."/>
            <person name="Iwasaki W."/>
        </authorList>
    </citation>
    <scope>NUCLEOTIDE SEQUENCE [LARGE SCALE GENOMIC DNA]</scope>
    <source>
        <strain evidence="6 7">NBRC 108759</strain>
    </source>
</reference>
<dbReference type="PRINTS" id="PR00679">
    <property type="entry name" value="PROHIBITIN"/>
</dbReference>
<dbReference type="PANTHER" id="PTHR23222">
    <property type="entry name" value="PROHIBITIN"/>
    <property type="match status" value="1"/>
</dbReference>
<dbReference type="OrthoDB" id="9792660at2"/>
<evidence type="ECO:0000259" key="5">
    <source>
        <dbReference type="SMART" id="SM00244"/>
    </source>
</evidence>
<keyword evidence="7" id="KW-1185">Reference proteome</keyword>
<dbReference type="GO" id="GO:0016020">
    <property type="term" value="C:membrane"/>
    <property type="evidence" value="ECO:0007669"/>
    <property type="project" value="UniProtKB-SubCell"/>
</dbReference>
<dbReference type="RefSeq" id="WP_105017380.1">
    <property type="nucleotide sequence ID" value="NZ_MSCN01000001.1"/>
</dbReference>
<feature type="chain" id="PRO_5015592947" evidence="4">
    <location>
        <begin position="21"/>
        <end position="274"/>
    </location>
</feature>
<sequence>MKKLFTLSSLILLCASCAVIRPGEVGIKQTLGKFSSDVKTQGTVFYNPITSKVVKESTQTKNIRLVLSLPSKEGLSVNSEISILHRLDGSKIASVLQNLGPNYENVITSVFRSAASDVCAQFFAKDMHSGMRAKIESEILDKMKINLEKQAEGIELIAVLMKRIQLPRGLASSVERKLQAEQDAMRMEFVLKQEKLEAQRKIINAKGERDAQIIISEGLTDGIIRIKAIEAFKSLSNSPNAKIIITDGKTPLMVNEDTKTSSKKETKKEKTKNK</sequence>
<dbReference type="PANTHER" id="PTHR23222:SF1">
    <property type="entry name" value="PROHIBITIN-2"/>
    <property type="match status" value="1"/>
</dbReference>
<dbReference type="AlphaFoldDB" id="A0A2S7WT52"/>
<keyword evidence="2" id="KW-0472">Membrane</keyword>
<evidence type="ECO:0000313" key="6">
    <source>
        <dbReference type="EMBL" id="PQJ80773.1"/>
    </source>
</evidence>
<dbReference type="GO" id="GO:0007005">
    <property type="term" value="P:mitochondrion organization"/>
    <property type="evidence" value="ECO:0007669"/>
    <property type="project" value="TreeGrafter"/>
</dbReference>
<proteinExistence type="predicted"/>
<dbReference type="InterPro" id="IPR001107">
    <property type="entry name" value="Band_7"/>
</dbReference>
<dbReference type="SUPFAM" id="SSF117892">
    <property type="entry name" value="Band 7/SPFH domain"/>
    <property type="match status" value="1"/>
</dbReference>
<evidence type="ECO:0000256" key="1">
    <source>
        <dbReference type="ARBA" id="ARBA00004167"/>
    </source>
</evidence>